<organism evidence="1 2">
    <name type="scientific">Priestia iocasae</name>
    <dbReference type="NCBI Taxonomy" id="2291674"/>
    <lineage>
        <taxon>Bacteria</taxon>
        <taxon>Bacillati</taxon>
        <taxon>Bacillota</taxon>
        <taxon>Bacilli</taxon>
        <taxon>Bacillales</taxon>
        <taxon>Bacillaceae</taxon>
        <taxon>Priestia</taxon>
    </lineage>
</organism>
<comment type="caution">
    <text evidence="1">The sequence shown here is derived from an EMBL/GenBank/DDBJ whole genome shotgun (WGS) entry which is preliminary data.</text>
</comment>
<sequence>MQRILLVILGLLLLIVSYRMRYRVVNLILGSSAIRSLAIRSLLNIPYVKDKLLGQVFRYS</sequence>
<dbReference type="EMBL" id="JAFBFC010000001">
    <property type="protein sequence ID" value="MBM7701532.1"/>
    <property type="molecule type" value="Genomic_DNA"/>
</dbReference>
<proteinExistence type="predicted"/>
<dbReference type="RefSeq" id="WP_205182903.1">
    <property type="nucleotide sequence ID" value="NZ_JAFBFC010000001.1"/>
</dbReference>
<reference evidence="1 2" key="1">
    <citation type="submission" date="2021-01" db="EMBL/GenBank/DDBJ databases">
        <title>Genomic Encyclopedia of Type Strains, Phase IV (KMG-IV): sequencing the most valuable type-strain genomes for metagenomic binning, comparative biology and taxonomic classification.</title>
        <authorList>
            <person name="Goeker M."/>
        </authorList>
    </citation>
    <scope>NUCLEOTIDE SEQUENCE [LARGE SCALE GENOMIC DNA]</scope>
    <source>
        <strain evidence="1 2">DSM 104297</strain>
    </source>
</reference>
<evidence type="ECO:0000313" key="2">
    <source>
        <dbReference type="Proteomes" id="UP000809829"/>
    </source>
</evidence>
<name>A0ABS2QRD0_9BACI</name>
<evidence type="ECO:0000313" key="1">
    <source>
        <dbReference type="EMBL" id="MBM7701532.1"/>
    </source>
</evidence>
<gene>
    <name evidence="1" type="ORF">JOC83_000358</name>
</gene>
<dbReference type="Proteomes" id="UP000809829">
    <property type="component" value="Unassembled WGS sequence"/>
</dbReference>
<accession>A0ABS2QRD0</accession>
<keyword evidence="2" id="KW-1185">Reference proteome</keyword>
<protein>
    <submittedName>
        <fullName evidence="1">Uncharacterized protein</fullName>
    </submittedName>
</protein>